<comment type="caution">
    <text evidence="3">The sequence shown here is derived from an EMBL/GenBank/DDBJ whole genome shotgun (WGS) entry which is preliminary data.</text>
</comment>
<gene>
    <name evidence="3" type="ORF">IM811_015821</name>
</gene>
<feature type="compositionally biased region" description="Polar residues" evidence="2">
    <location>
        <begin position="56"/>
        <end position="72"/>
    </location>
</feature>
<reference evidence="3" key="1">
    <citation type="submission" date="2020-10" db="EMBL/GenBank/DDBJ databases">
        <title>High-Quality Genome Resource of Clonostachys rosea strain S41 by Oxford Nanopore Long-Read Sequencing.</title>
        <authorList>
            <person name="Wang H."/>
        </authorList>
    </citation>
    <scope>NUCLEOTIDE SEQUENCE</scope>
    <source>
        <strain evidence="3">S41</strain>
    </source>
</reference>
<dbReference type="AlphaFoldDB" id="A0A8H7TM76"/>
<evidence type="ECO:0008006" key="5">
    <source>
        <dbReference type="Google" id="ProtNLM"/>
    </source>
</evidence>
<evidence type="ECO:0000256" key="1">
    <source>
        <dbReference type="SAM" id="Coils"/>
    </source>
</evidence>
<evidence type="ECO:0000256" key="2">
    <source>
        <dbReference type="SAM" id="MobiDB-lite"/>
    </source>
</evidence>
<sequence length="934" mass="102331">MALMLAPYNSAMRLGMGFNSYTQSLCVNDVVRKPGSIPATENDLRAAKLTEKADAANTSPKQLTADSSQQQYPQAVLDGAKGSVTRTFIDGQKEVSQVVTWTAEFIENSSDVLKKLEVSGALSIKMAGLGSLSGKASFVDSSDIKTADINYLIHVKVVNQRLIGDNITEFTPIPYISEGQFTEIYGDCFVSGFIEGGEFDAIVSITTADTLKKMHIGGGLELSAVISGIEVSGKVEGAKDDNSTLKNAKTNIKVTWSGGGDIRDDNIKEWNLQTLKEEVAMSFPDAVAACPQRVSAILTKYTSLRSFHEQTRKGSPLDYENAGVYTAALYDAYTDYKMIWGEIQIMIQKLNLQEIQLYIREASPSLKRYAAMIAETQLKKEAAYKAAIEERKANEDLNVLVRMAGGNQQPAKSIDKPLPANAVQPYDPDVFGLEVAASDCRFEMIKIVREVDAVTRDPQVACDPSRTGQYLSPSVFRLLVPSTNNIRLPTIEEWQGTQQELKDSQKAAKEKSDHIDELKKKLEAALITPRRQETQENSNLIANSTNEAPDMHPSIRSSVSQLSYRADEYRMQSLLKDNNSISTGATFFNDLEHLEPGARPSELRLWRTDKVEGLSVVYTTSKEIAHGKREGNPQHVLQLEYDEVISELEVYVSKGDENKLSVQGIALATSKCNILTSGTKAGCTVHSFSLTDFRQWSFRGFFGFMFDDGFEDLGIVWGNDSLKAATGTVQAPTAKNFLGMGPSLQEKTKQALSGTGPAEHFYLGDCVSTGSQSTPAGSNSFSALDTIIGTSKITKLSFSASAGRLSGLKVEYSDSKQLIHGFYTEEREVWNCQLRGPIIAAKLTSGKTLAAPEPFIDTVELVCGDETGQLPLWPLDVSTIRYLGDHTEEDRLEVVSKVVEQAPKLNRASWTLRGFYGEESAGLITRLGLIWGCA</sequence>
<proteinExistence type="predicted"/>
<accession>A0A8H7TM76</accession>
<feature type="region of interest" description="Disordered" evidence="2">
    <location>
        <begin position="53"/>
        <end position="72"/>
    </location>
</feature>
<dbReference type="InterPro" id="IPR036404">
    <property type="entry name" value="Jacalin-like_lectin_dom_sf"/>
</dbReference>
<evidence type="ECO:0000313" key="4">
    <source>
        <dbReference type="Proteomes" id="UP000616885"/>
    </source>
</evidence>
<dbReference type="SUPFAM" id="SSF51101">
    <property type="entry name" value="Mannose-binding lectins"/>
    <property type="match status" value="1"/>
</dbReference>
<dbReference type="Proteomes" id="UP000616885">
    <property type="component" value="Unassembled WGS sequence"/>
</dbReference>
<protein>
    <recommendedName>
        <fullName evidence="5">Jacalin-type lectin domain-containing protein</fullName>
    </recommendedName>
</protein>
<evidence type="ECO:0000313" key="3">
    <source>
        <dbReference type="EMBL" id="KAF9749794.1"/>
    </source>
</evidence>
<feature type="coiled-coil region" evidence="1">
    <location>
        <begin position="491"/>
        <end position="528"/>
    </location>
</feature>
<name>A0A8H7TM76_BIOOC</name>
<keyword evidence="1" id="KW-0175">Coiled coil</keyword>
<organism evidence="3 4">
    <name type="scientific">Bionectria ochroleuca</name>
    <name type="common">Gliocladium roseum</name>
    <dbReference type="NCBI Taxonomy" id="29856"/>
    <lineage>
        <taxon>Eukaryota</taxon>
        <taxon>Fungi</taxon>
        <taxon>Dikarya</taxon>
        <taxon>Ascomycota</taxon>
        <taxon>Pezizomycotina</taxon>
        <taxon>Sordariomycetes</taxon>
        <taxon>Hypocreomycetidae</taxon>
        <taxon>Hypocreales</taxon>
        <taxon>Bionectriaceae</taxon>
        <taxon>Clonostachys</taxon>
    </lineage>
</organism>
<dbReference type="Gene3D" id="2.100.10.30">
    <property type="entry name" value="Jacalin-like lectin domain"/>
    <property type="match status" value="1"/>
</dbReference>
<dbReference type="EMBL" id="JADCTT010000007">
    <property type="protein sequence ID" value="KAF9749794.1"/>
    <property type="molecule type" value="Genomic_DNA"/>
</dbReference>